<evidence type="ECO:0000256" key="3">
    <source>
        <dbReference type="ARBA" id="ARBA00022475"/>
    </source>
</evidence>
<evidence type="ECO:0000256" key="2">
    <source>
        <dbReference type="ARBA" id="ARBA00008806"/>
    </source>
</evidence>
<dbReference type="Pfam" id="PF02534">
    <property type="entry name" value="T4SS-DNA_transf"/>
    <property type="match status" value="1"/>
</dbReference>
<dbReference type="InterPro" id="IPR003688">
    <property type="entry name" value="TraG/VirD4"/>
</dbReference>
<dbReference type="SUPFAM" id="SSF52540">
    <property type="entry name" value="P-loop containing nucleoside triphosphate hydrolases"/>
    <property type="match status" value="1"/>
</dbReference>
<dbReference type="NCBIfam" id="NF045973">
    <property type="entry name" value="conju_CD1115"/>
    <property type="match status" value="1"/>
</dbReference>
<dbReference type="CDD" id="cd01127">
    <property type="entry name" value="TrwB_TraG_TraD_VirD4"/>
    <property type="match status" value="1"/>
</dbReference>
<evidence type="ECO:0000313" key="9">
    <source>
        <dbReference type="EMBL" id="CYV70872.1"/>
    </source>
</evidence>
<keyword evidence="5 8" id="KW-1133">Transmembrane helix</keyword>
<dbReference type="PANTHER" id="PTHR37937">
    <property type="entry name" value="CONJUGATIVE TRANSFER: DNA TRANSPORT"/>
    <property type="match status" value="1"/>
</dbReference>
<dbReference type="EMBL" id="FIIE01000008">
    <property type="protein sequence ID" value="CYV70872.1"/>
    <property type="molecule type" value="Genomic_DNA"/>
</dbReference>
<sequence length="600" mass="69086">MERKRKHLLPYLIVALFAFYAGHWLFKLYLNAPEVIDPLNPFSKYGWVIDNLETKHWLDFDFTPHSLVAGSVGFVLPFLIYLRVGDRGVYRHGEESGSARFATVKELATFRDKEPENNMIFTKNGQMGLFNKRLPYDKQLNKNALVIGLPGDGKTRNFVKPNLMQMNGSYIVTDPKGLLVHEVGTMLAKNGYKIKVFDLVNLTNSNTFNIFHYMKTELDIDRVTEAIVEGTKKSDNQGENFWVQAELMLTRALIGYLYFDSQLSHYTPNLSMVSDLLRNLQRTDEDAPSPVEQMFEELEERLPGNYAYKQWTLFNVNFQAETRTSVLAVMSARYSVFDHDAVTQMIASDTMEIDRWNLEKTAVFIAIPETNKAFNFLASLLFATMFEELTHNADAIIQGRRKGLSAADLLHVQIIIDEFANIGKIPNFNEVLASVRSREISIKIILQAINQLKSLYKTDWETIFNNCASLLFLGTNDKDTMNYFSMRAGKQTINQKNYSESRGRQRSSSISEQTRQRDLMTPDEIARIGVDEALFFLSKQNVLKDKKFDVNDHKQAKLLSDSPQDGNWYTYRRYMNDIEEWFENVDQTQIIDITQDVMAA</sequence>
<feature type="region of interest" description="Disordered" evidence="7">
    <location>
        <begin position="494"/>
        <end position="517"/>
    </location>
</feature>
<dbReference type="InterPro" id="IPR027417">
    <property type="entry name" value="P-loop_NTPase"/>
</dbReference>
<dbReference type="InterPro" id="IPR051539">
    <property type="entry name" value="T4SS-coupling_protein"/>
</dbReference>
<dbReference type="GO" id="GO:0005886">
    <property type="term" value="C:plasma membrane"/>
    <property type="evidence" value="ECO:0007669"/>
    <property type="project" value="UniProtKB-SubCell"/>
</dbReference>
<proteinExistence type="inferred from homology"/>
<feature type="transmembrane region" description="Helical" evidence="8">
    <location>
        <begin position="7"/>
        <end position="26"/>
    </location>
</feature>
<gene>
    <name evidence="9" type="primary">traG</name>
    <name evidence="9" type="ORF">ERS132442_01101</name>
</gene>
<evidence type="ECO:0000256" key="7">
    <source>
        <dbReference type="SAM" id="MobiDB-lite"/>
    </source>
</evidence>
<keyword evidence="3" id="KW-1003">Cell membrane</keyword>
<dbReference type="Proteomes" id="UP000070960">
    <property type="component" value="Unassembled WGS sequence"/>
</dbReference>
<dbReference type="Gene3D" id="3.40.50.300">
    <property type="entry name" value="P-loop containing nucleotide triphosphate hydrolases"/>
    <property type="match status" value="1"/>
</dbReference>
<evidence type="ECO:0000256" key="4">
    <source>
        <dbReference type="ARBA" id="ARBA00022692"/>
    </source>
</evidence>
<reference evidence="9 10" key="1">
    <citation type="submission" date="2016-02" db="EMBL/GenBank/DDBJ databases">
        <authorList>
            <consortium name="Pathogen Informatics"/>
        </authorList>
    </citation>
    <scope>NUCLEOTIDE SEQUENCE [LARGE SCALE GENOMIC DNA]</scope>
    <source>
        <strain evidence="9 10">LSS80</strain>
    </source>
</reference>
<evidence type="ECO:0000256" key="8">
    <source>
        <dbReference type="SAM" id="Phobius"/>
    </source>
</evidence>
<evidence type="ECO:0000313" key="10">
    <source>
        <dbReference type="Proteomes" id="UP000070960"/>
    </source>
</evidence>
<accession>A0A0Z8KEN8</accession>
<comment type="subcellular location">
    <subcellularLocation>
        <location evidence="1">Cell membrane</location>
        <topology evidence="1">Multi-pass membrane protein</topology>
    </subcellularLocation>
</comment>
<evidence type="ECO:0000256" key="1">
    <source>
        <dbReference type="ARBA" id="ARBA00004651"/>
    </source>
</evidence>
<protein>
    <submittedName>
        <fullName evidence="9">TraG protein</fullName>
    </submittedName>
</protein>
<dbReference type="PANTHER" id="PTHR37937:SF1">
    <property type="entry name" value="CONJUGATIVE TRANSFER: DNA TRANSPORT"/>
    <property type="match status" value="1"/>
</dbReference>
<keyword evidence="4 8" id="KW-0812">Transmembrane</keyword>
<evidence type="ECO:0000256" key="5">
    <source>
        <dbReference type="ARBA" id="ARBA00022989"/>
    </source>
</evidence>
<organism evidence="9 10">
    <name type="scientific">Streptococcus suis</name>
    <dbReference type="NCBI Taxonomy" id="1307"/>
    <lineage>
        <taxon>Bacteria</taxon>
        <taxon>Bacillati</taxon>
        <taxon>Bacillota</taxon>
        <taxon>Bacilli</taxon>
        <taxon>Lactobacillales</taxon>
        <taxon>Streptococcaceae</taxon>
        <taxon>Streptococcus</taxon>
    </lineage>
</organism>
<dbReference type="AlphaFoldDB" id="A0A0Z8KEN8"/>
<evidence type="ECO:0000256" key="6">
    <source>
        <dbReference type="ARBA" id="ARBA00023136"/>
    </source>
</evidence>
<feature type="compositionally biased region" description="Polar residues" evidence="7">
    <location>
        <begin position="494"/>
        <end position="513"/>
    </location>
</feature>
<keyword evidence="6 8" id="KW-0472">Membrane</keyword>
<dbReference type="RefSeq" id="WP_044763740.1">
    <property type="nucleotide sequence ID" value="NZ_CECW01000008.1"/>
</dbReference>
<name>A0A0Z8KEN8_STRSU</name>
<comment type="similarity">
    <text evidence="2">Belongs to the VirD4/TraG family.</text>
</comment>